<protein>
    <submittedName>
        <fullName evidence="2">Uncharacterized protein</fullName>
    </submittedName>
</protein>
<evidence type="ECO:0000313" key="2">
    <source>
        <dbReference type="EMBL" id="KAK7460406.1"/>
    </source>
</evidence>
<keyword evidence="1" id="KW-1133">Transmembrane helix</keyword>
<feature type="transmembrane region" description="Helical" evidence="1">
    <location>
        <begin position="102"/>
        <end position="119"/>
    </location>
</feature>
<keyword evidence="3" id="KW-1185">Reference proteome</keyword>
<sequence length="124" mass="14630">MISTLTPNYRRFHPYRRTLHQDADYPSLKQFDRRNVVVGDSSRFLEAVAKLPPLAEHLQPLRLQQQHEQQQKDRKDTAHINVVECEHELVVRKQGRITWPRGYLYFVLMVIVVLVALRPCGCRV</sequence>
<accession>A0ABR1JEI7</accession>
<evidence type="ECO:0000313" key="3">
    <source>
        <dbReference type="Proteomes" id="UP001498398"/>
    </source>
</evidence>
<evidence type="ECO:0000256" key="1">
    <source>
        <dbReference type="SAM" id="Phobius"/>
    </source>
</evidence>
<gene>
    <name evidence="2" type="ORF">VKT23_009127</name>
</gene>
<name>A0ABR1JEI7_9AGAR</name>
<organism evidence="2 3">
    <name type="scientific">Marasmiellus scandens</name>
    <dbReference type="NCBI Taxonomy" id="2682957"/>
    <lineage>
        <taxon>Eukaryota</taxon>
        <taxon>Fungi</taxon>
        <taxon>Dikarya</taxon>
        <taxon>Basidiomycota</taxon>
        <taxon>Agaricomycotina</taxon>
        <taxon>Agaricomycetes</taxon>
        <taxon>Agaricomycetidae</taxon>
        <taxon>Agaricales</taxon>
        <taxon>Marasmiineae</taxon>
        <taxon>Omphalotaceae</taxon>
        <taxon>Marasmiellus</taxon>
    </lineage>
</organism>
<reference evidence="2 3" key="1">
    <citation type="submission" date="2024-01" db="EMBL/GenBank/DDBJ databases">
        <title>A draft genome for the cacao thread blight pathogen Marasmiellus scandens.</title>
        <authorList>
            <person name="Baruah I.K."/>
            <person name="Leung J."/>
            <person name="Bukari Y."/>
            <person name="Amoako-Attah I."/>
            <person name="Meinhardt L.W."/>
            <person name="Bailey B.A."/>
            <person name="Cohen S.P."/>
        </authorList>
    </citation>
    <scope>NUCLEOTIDE SEQUENCE [LARGE SCALE GENOMIC DNA]</scope>
    <source>
        <strain evidence="2 3">GH-19</strain>
    </source>
</reference>
<dbReference type="EMBL" id="JBANRG010000015">
    <property type="protein sequence ID" value="KAK7460406.1"/>
    <property type="molecule type" value="Genomic_DNA"/>
</dbReference>
<dbReference type="Proteomes" id="UP001498398">
    <property type="component" value="Unassembled WGS sequence"/>
</dbReference>
<keyword evidence="1" id="KW-0812">Transmembrane</keyword>
<comment type="caution">
    <text evidence="2">The sequence shown here is derived from an EMBL/GenBank/DDBJ whole genome shotgun (WGS) entry which is preliminary data.</text>
</comment>
<keyword evidence="1" id="KW-0472">Membrane</keyword>
<proteinExistence type="predicted"/>